<feature type="signal peptide" evidence="1">
    <location>
        <begin position="1"/>
        <end position="19"/>
    </location>
</feature>
<dbReference type="SUPFAM" id="SSF52833">
    <property type="entry name" value="Thioredoxin-like"/>
    <property type="match status" value="1"/>
</dbReference>
<proteinExistence type="predicted"/>
<dbReference type="EMBL" id="JACHWX010000002">
    <property type="protein sequence ID" value="MBB3054455.1"/>
    <property type="molecule type" value="Genomic_DNA"/>
</dbReference>
<reference evidence="2" key="1">
    <citation type="submission" date="2020-08" db="EMBL/GenBank/DDBJ databases">
        <title>Genomic Encyclopedia of Type Strains, Phase III (KMG-III): the genomes of soil and plant-associated and newly described type strains.</title>
        <authorList>
            <person name="Whitman W."/>
        </authorList>
    </citation>
    <scope>NUCLEOTIDE SEQUENCE [LARGE SCALE GENOMIC DNA]</scope>
    <source>
        <strain evidence="2">CECT 8628</strain>
    </source>
</reference>
<dbReference type="GO" id="GO:0015035">
    <property type="term" value="F:protein-disulfide reductase activity"/>
    <property type="evidence" value="ECO:0007669"/>
    <property type="project" value="TreeGrafter"/>
</dbReference>
<keyword evidence="1" id="KW-0732">Signal</keyword>
<dbReference type="OrthoDB" id="195735at2"/>
<dbReference type="PANTHER" id="PTHR32234">
    <property type="entry name" value="THIOL:DISULFIDE INTERCHANGE PROTEIN DSBD"/>
    <property type="match status" value="1"/>
</dbReference>
<dbReference type="Pfam" id="PF13899">
    <property type="entry name" value="Thioredoxin_7"/>
    <property type="match status" value="1"/>
</dbReference>
<gene>
    <name evidence="2" type="ORF">FHS11_000865</name>
</gene>
<dbReference type="GO" id="GO:0045454">
    <property type="term" value="P:cell redox homeostasis"/>
    <property type="evidence" value="ECO:0007669"/>
    <property type="project" value="TreeGrafter"/>
</dbReference>
<evidence type="ECO:0000313" key="3">
    <source>
        <dbReference type="Proteomes" id="UP000539265"/>
    </source>
</evidence>
<dbReference type="Gene3D" id="3.40.30.10">
    <property type="entry name" value="Glutaredoxin"/>
    <property type="match status" value="1"/>
</dbReference>
<dbReference type="AlphaFoldDB" id="A0A839S8Z5"/>
<feature type="chain" id="PRO_5032959738" evidence="1">
    <location>
        <begin position="20"/>
        <end position="172"/>
    </location>
</feature>
<dbReference type="PANTHER" id="PTHR32234:SF0">
    <property type="entry name" value="THIOL:DISULFIDE INTERCHANGE PROTEIN DSBD"/>
    <property type="match status" value="1"/>
</dbReference>
<keyword evidence="3" id="KW-1185">Reference proteome</keyword>
<sequence>MKNLIIALLITASGTGVLAQASPPVKLTDTAKLYHPGADAKAEIAQAVKKATLEHKNILLQIGGNWCVWCIRFNDLVTKDSVLNKYVRDNYVVLHVNYSKENTNDELLAKLGYPQRFGFPVFVILDNKGTRLHTQNSEYLEEGKGHSKEKVLAFFKDWSPAAIDPKNYQKTK</sequence>
<organism evidence="2 3">
    <name type="scientific">Mucilaginibacter gotjawali</name>
    <dbReference type="NCBI Taxonomy" id="1550579"/>
    <lineage>
        <taxon>Bacteria</taxon>
        <taxon>Pseudomonadati</taxon>
        <taxon>Bacteroidota</taxon>
        <taxon>Sphingobacteriia</taxon>
        <taxon>Sphingobacteriales</taxon>
        <taxon>Sphingobacteriaceae</taxon>
        <taxon>Mucilaginibacter</taxon>
    </lineage>
</organism>
<comment type="caution">
    <text evidence="2">The sequence shown here is derived from an EMBL/GenBank/DDBJ whole genome shotgun (WGS) entry which is preliminary data.</text>
</comment>
<name>A0A839S8Z5_9SPHI</name>
<dbReference type="RefSeq" id="WP_096356917.1">
    <property type="nucleotide sequence ID" value="NZ_AP017313.1"/>
</dbReference>
<evidence type="ECO:0000256" key="1">
    <source>
        <dbReference type="SAM" id="SignalP"/>
    </source>
</evidence>
<dbReference type="Proteomes" id="UP000539265">
    <property type="component" value="Unassembled WGS sequence"/>
</dbReference>
<evidence type="ECO:0000313" key="2">
    <source>
        <dbReference type="EMBL" id="MBB3054455.1"/>
    </source>
</evidence>
<dbReference type="InterPro" id="IPR036249">
    <property type="entry name" value="Thioredoxin-like_sf"/>
</dbReference>
<accession>A0A839S8Z5</accession>
<protein>
    <submittedName>
        <fullName evidence="2">Thioredoxin-related protein</fullName>
    </submittedName>
</protein>